<evidence type="ECO:0000313" key="3">
    <source>
        <dbReference type="Proteomes" id="UP000190814"/>
    </source>
</evidence>
<dbReference type="RefSeq" id="WP_278286390.1">
    <property type="nucleotide sequence ID" value="NZ_FUXZ01000034.1"/>
</dbReference>
<keyword evidence="3" id="KW-1185">Reference proteome</keyword>
<reference evidence="2 3" key="1">
    <citation type="submission" date="2017-02" db="EMBL/GenBank/DDBJ databases">
        <authorList>
            <person name="Peterson S.W."/>
        </authorList>
    </citation>
    <scope>NUCLEOTIDE SEQUENCE [LARGE SCALE GENOMIC DNA]</scope>
    <source>
        <strain evidence="2 3">ATCC 35992</strain>
    </source>
</reference>
<gene>
    <name evidence="2" type="ORF">SAMN02745111_02462</name>
</gene>
<feature type="compositionally biased region" description="Basic and acidic residues" evidence="1">
    <location>
        <begin position="9"/>
        <end position="20"/>
    </location>
</feature>
<dbReference type="Proteomes" id="UP000190814">
    <property type="component" value="Unassembled WGS sequence"/>
</dbReference>
<sequence length="42" mass="5043">MSITYQVEINEKNDNNNKQKERLEKYAEALKELSKNDKDKNK</sequence>
<accession>A0A1T4W859</accession>
<organism evidence="2 3">
    <name type="scientific">Eubacterium uniforme</name>
    <dbReference type="NCBI Taxonomy" id="39495"/>
    <lineage>
        <taxon>Bacteria</taxon>
        <taxon>Bacillati</taxon>
        <taxon>Bacillota</taxon>
        <taxon>Clostridia</taxon>
        <taxon>Eubacteriales</taxon>
        <taxon>Eubacteriaceae</taxon>
        <taxon>Eubacterium</taxon>
    </lineage>
</organism>
<feature type="region of interest" description="Disordered" evidence="1">
    <location>
        <begin position="1"/>
        <end position="20"/>
    </location>
</feature>
<dbReference type="EMBL" id="FUXZ01000034">
    <property type="protein sequence ID" value="SKA73450.1"/>
    <property type="molecule type" value="Genomic_DNA"/>
</dbReference>
<dbReference type="STRING" id="39495.SAMN02745111_02462"/>
<protein>
    <submittedName>
        <fullName evidence="2">Uncharacterized protein</fullName>
    </submittedName>
</protein>
<evidence type="ECO:0000256" key="1">
    <source>
        <dbReference type="SAM" id="MobiDB-lite"/>
    </source>
</evidence>
<dbReference type="AlphaFoldDB" id="A0A1T4W859"/>
<name>A0A1T4W859_9FIRM</name>
<evidence type="ECO:0000313" key="2">
    <source>
        <dbReference type="EMBL" id="SKA73450.1"/>
    </source>
</evidence>
<proteinExistence type="predicted"/>